<dbReference type="GO" id="GO:0006541">
    <property type="term" value="P:glutamine metabolic process"/>
    <property type="evidence" value="ECO:0007669"/>
    <property type="project" value="TreeGrafter"/>
</dbReference>
<comment type="caution">
    <text evidence="7">The sequence shown here is derived from an EMBL/GenBank/DDBJ whole genome shotgun (WGS) entry which is preliminary data.</text>
</comment>
<dbReference type="PANTHER" id="PTHR23088:SF30">
    <property type="entry name" value="OMEGA-AMIDASE NIT2"/>
    <property type="match status" value="1"/>
</dbReference>
<protein>
    <recommendedName>
        <fullName evidence="3">omega-amidase</fullName>
        <ecNumber evidence="3">3.5.1.3</ecNumber>
    </recommendedName>
    <alternativeName>
        <fullName evidence="4">Nitrilase homolog 2</fullName>
    </alternativeName>
</protein>
<dbReference type="AlphaFoldDB" id="A0A8S4S408"/>
<dbReference type="OrthoDB" id="10250282at2759"/>
<dbReference type="GO" id="GO:0006528">
    <property type="term" value="P:asparagine metabolic process"/>
    <property type="evidence" value="ECO:0007669"/>
    <property type="project" value="TreeGrafter"/>
</dbReference>
<dbReference type="Pfam" id="PF00795">
    <property type="entry name" value="CN_hydrolase"/>
    <property type="match status" value="2"/>
</dbReference>
<dbReference type="InterPro" id="IPR036526">
    <property type="entry name" value="C-N_Hydrolase_sf"/>
</dbReference>
<evidence type="ECO:0000256" key="5">
    <source>
        <dbReference type="ARBA" id="ARBA00048745"/>
    </source>
</evidence>
<comment type="catalytic activity">
    <reaction evidence="2">
        <text>2-oxoglutaramate + H2O = 2-oxoglutarate + NH4(+)</text>
        <dbReference type="Rhea" id="RHEA:32963"/>
        <dbReference type="ChEBI" id="CHEBI:15377"/>
        <dbReference type="ChEBI" id="CHEBI:16769"/>
        <dbReference type="ChEBI" id="CHEBI:16810"/>
        <dbReference type="ChEBI" id="CHEBI:28938"/>
        <dbReference type="EC" id="3.5.1.3"/>
    </reaction>
    <physiologicalReaction direction="left-to-right" evidence="2">
        <dbReference type="Rhea" id="RHEA:32964"/>
    </physiologicalReaction>
</comment>
<dbReference type="CDD" id="cd07572">
    <property type="entry name" value="nit"/>
    <property type="match status" value="1"/>
</dbReference>
<proteinExistence type="predicted"/>
<dbReference type="GO" id="GO:0050152">
    <property type="term" value="F:omega-amidase activity"/>
    <property type="evidence" value="ECO:0007669"/>
    <property type="project" value="UniProtKB-EC"/>
</dbReference>
<gene>
    <name evidence="7" type="primary">jg1336</name>
    <name evidence="7" type="ORF">PAEG_LOCUS20596</name>
</gene>
<dbReference type="InterPro" id="IPR003010">
    <property type="entry name" value="C-N_Hydrolase"/>
</dbReference>
<dbReference type="Proteomes" id="UP000838756">
    <property type="component" value="Unassembled WGS sequence"/>
</dbReference>
<evidence type="ECO:0000313" key="7">
    <source>
        <dbReference type="EMBL" id="CAH2244681.1"/>
    </source>
</evidence>
<evidence type="ECO:0000313" key="8">
    <source>
        <dbReference type="Proteomes" id="UP000838756"/>
    </source>
</evidence>
<reference evidence="7" key="1">
    <citation type="submission" date="2022-03" db="EMBL/GenBank/DDBJ databases">
        <authorList>
            <person name="Lindestad O."/>
        </authorList>
    </citation>
    <scope>NUCLEOTIDE SEQUENCE</scope>
</reference>
<evidence type="ECO:0000256" key="4">
    <source>
        <dbReference type="ARBA" id="ARBA00041576"/>
    </source>
</evidence>
<dbReference type="GO" id="GO:0006107">
    <property type="term" value="P:oxaloacetate metabolic process"/>
    <property type="evidence" value="ECO:0007669"/>
    <property type="project" value="TreeGrafter"/>
</dbReference>
<accession>A0A8S4S408</accession>
<evidence type="ECO:0000256" key="1">
    <source>
        <dbReference type="ARBA" id="ARBA00022801"/>
    </source>
</evidence>
<sequence>MCESAIDAVHPRFSKKPASFYKGFKIALVQMKVGADKAQNIETAVREIHKAKSQGAHIVALPECFNSPYGTSFKIALVQMKVGADKAQNIETAVREIHKAKSQGAHIVALPECFNSPYGTKWFPEYAEEVRVSGTVPERCGGALYNTCTVWDGSGKLLAQHRKMHLFDIDIPDKITFRESEVLSAGDQITTFEYQGVKIGVGICYDLRFSEMAHLMAKQGCSVLIYPAAFNMTTGPKHWELLAKARANDEQLWVALVSPARDTEAGYVAWGHSTLVDPWANVVAKLDEKPGTLLADVDLSIVEEVRSQIPVRVQRRTDVYDTVLKTKC</sequence>
<dbReference type="PANTHER" id="PTHR23088">
    <property type="entry name" value="NITRILASE-RELATED"/>
    <property type="match status" value="1"/>
</dbReference>
<dbReference type="PROSITE" id="PS50263">
    <property type="entry name" value="CN_HYDROLASE"/>
    <property type="match status" value="1"/>
</dbReference>
<dbReference type="Gene3D" id="3.60.110.10">
    <property type="entry name" value="Carbon-nitrogen hydrolase"/>
    <property type="match status" value="2"/>
</dbReference>
<keyword evidence="8" id="KW-1185">Reference proteome</keyword>
<name>A0A8S4S408_9NEOP</name>
<organism evidence="7 8">
    <name type="scientific">Pararge aegeria aegeria</name>
    <dbReference type="NCBI Taxonomy" id="348720"/>
    <lineage>
        <taxon>Eukaryota</taxon>
        <taxon>Metazoa</taxon>
        <taxon>Ecdysozoa</taxon>
        <taxon>Arthropoda</taxon>
        <taxon>Hexapoda</taxon>
        <taxon>Insecta</taxon>
        <taxon>Pterygota</taxon>
        <taxon>Neoptera</taxon>
        <taxon>Endopterygota</taxon>
        <taxon>Lepidoptera</taxon>
        <taxon>Glossata</taxon>
        <taxon>Ditrysia</taxon>
        <taxon>Papilionoidea</taxon>
        <taxon>Nymphalidae</taxon>
        <taxon>Satyrinae</taxon>
        <taxon>Satyrini</taxon>
        <taxon>Parargina</taxon>
        <taxon>Pararge</taxon>
    </lineage>
</organism>
<evidence type="ECO:0000256" key="2">
    <source>
        <dbReference type="ARBA" id="ARBA00036637"/>
    </source>
</evidence>
<feature type="domain" description="CN hydrolase" evidence="6">
    <location>
        <begin position="73"/>
        <end position="299"/>
    </location>
</feature>
<comment type="catalytic activity">
    <reaction evidence="5">
        <text>2-oxosuccinamate + H2O = oxaloacetate + NH4(+)</text>
        <dbReference type="Rhea" id="RHEA:59412"/>
        <dbReference type="ChEBI" id="CHEBI:15377"/>
        <dbReference type="ChEBI" id="CHEBI:16452"/>
        <dbReference type="ChEBI" id="CHEBI:28938"/>
        <dbReference type="ChEBI" id="CHEBI:57735"/>
        <dbReference type="EC" id="3.5.1.3"/>
    </reaction>
    <physiologicalReaction direction="left-to-right" evidence="5">
        <dbReference type="Rhea" id="RHEA:59413"/>
    </physiologicalReaction>
</comment>
<dbReference type="EMBL" id="CAKXAJ010025840">
    <property type="protein sequence ID" value="CAH2244681.1"/>
    <property type="molecule type" value="Genomic_DNA"/>
</dbReference>
<evidence type="ECO:0000259" key="6">
    <source>
        <dbReference type="PROSITE" id="PS50263"/>
    </source>
</evidence>
<dbReference type="GO" id="GO:0005739">
    <property type="term" value="C:mitochondrion"/>
    <property type="evidence" value="ECO:0007669"/>
    <property type="project" value="TreeGrafter"/>
</dbReference>
<dbReference type="InterPro" id="IPR045254">
    <property type="entry name" value="Nit1/2_C-N_Hydrolase"/>
</dbReference>
<keyword evidence="1" id="KW-0378">Hydrolase</keyword>
<dbReference type="EC" id="3.5.1.3" evidence="3"/>
<dbReference type="SUPFAM" id="SSF56317">
    <property type="entry name" value="Carbon-nitrogen hydrolase"/>
    <property type="match status" value="2"/>
</dbReference>
<evidence type="ECO:0000256" key="3">
    <source>
        <dbReference type="ARBA" id="ARBA00039118"/>
    </source>
</evidence>